<dbReference type="Pfam" id="PF22780">
    <property type="entry name" value="HI0933_like_1st"/>
    <property type="match status" value="1"/>
</dbReference>
<evidence type="ECO:0000256" key="2">
    <source>
        <dbReference type="ARBA" id="ARBA00022630"/>
    </source>
</evidence>
<gene>
    <name evidence="6" type="ORF">B5E75_04295</name>
</gene>
<dbReference type="Pfam" id="PF03486">
    <property type="entry name" value="HI0933_like"/>
    <property type="match status" value="1"/>
</dbReference>
<evidence type="ECO:0000259" key="5">
    <source>
        <dbReference type="Pfam" id="PF22780"/>
    </source>
</evidence>
<dbReference type="Gene3D" id="2.40.30.10">
    <property type="entry name" value="Translation factors"/>
    <property type="match status" value="1"/>
</dbReference>
<evidence type="ECO:0000313" key="7">
    <source>
        <dbReference type="Proteomes" id="UP000195305"/>
    </source>
</evidence>
<dbReference type="AlphaFoldDB" id="A0A1Y4T239"/>
<dbReference type="InterPro" id="IPR055178">
    <property type="entry name" value="RsdA/BaiN/AoA(So)-like_dom"/>
</dbReference>
<organism evidence="6 7">
    <name type="scientific">Massilimicrobiota timonensis</name>
    <dbReference type="NCBI Taxonomy" id="1776392"/>
    <lineage>
        <taxon>Bacteria</taxon>
        <taxon>Bacillati</taxon>
        <taxon>Bacillota</taxon>
        <taxon>Erysipelotrichia</taxon>
        <taxon>Erysipelotrichales</taxon>
        <taxon>Erysipelotrichaceae</taxon>
        <taxon>Massilimicrobiota</taxon>
    </lineage>
</organism>
<accession>A0A1Y4T239</accession>
<dbReference type="InterPro" id="IPR036188">
    <property type="entry name" value="FAD/NAD-bd_sf"/>
</dbReference>
<name>A0A1Y4T239_9FIRM</name>
<evidence type="ECO:0000313" key="6">
    <source>
        <dbReference type="EMBL" id="OUQ35252.1"/>
    </source>
</evidence>
<evidence type="ECO:0000259" key="4">
    <source>
        <dbReference type="Pfam" id="PF03486"/>
    </source>
</evidence>
<dbReference type="EMBL" id="NFLJ01000009">
    <property type="protein sequence ID" value="OUQ35252.1"/>
    <property type="molecule type" value="Genomic_DNA"/>
</dbReference>
<dbReference type="InterPro" id="IPR023166">
    <property type="entry name" value="BaiN-like_dom_sf"/>
</dbReference>
<comment type="cofactor">
    <cofactor evidence="1">
        <name>FAD</name>
        <dbReference type="ChEBI" id="CHEBI:57692"/>
    </cofactor>
</comment>
<comment type="caution">
    <text evidence="6">The sequence shown here is derived from an EMBL/GenBank/DDBJ whole genome shotgun (WGS) entry which is preliminary data.</text>
</comment>
<dbReference type="SUPFAM" id="SSF160996">
    <property type="entry name" value="HI0933 insert domain-like"/>
    <property type="match status" value="1"/>
</dbReference>
<proteinExistence type="predicted"/>
<reference evidence="6 7" key="1">
    <citation type="journal article" date="2018" name="BMC Genomics">
        <title>Whole genome sequencing and function prediction of 133 gut anaerobes isolated from chicken caecum in pure cultures.</title>
        <authorList>
            <person name="Medvecky M."/>
            <person name="Cejkova D."/>
            <person name="Polansky O."/>
            <person name="Karasova D."/>
            <person name="Kubasova T."/>
            <person name="Cizek A."/>
            <person name="Rychlik I."/>
        </authorList>
    </citation>
    <scope>NUCLEOTIDE SEQUENCE [LARGE SCALE GENOMIC DNA]</scope>
    <source>
        <strain evidence="6 7">An13</strain>
    </source>
</reference>
<keyword evidence="2" id="KW-0285">Flavoprotein</keyword>
<evidence type="ECO:0000256" key="3">
    <source>
        <dbReference type="ARBA" id="ARBA00022827"/>
    </source>
</evidence>
<dbReference type="Gene3D" id="3.50.50.60">
    <property type="entry name" value="FAD/NAD(P)-binding domain"/>
    <property type="match status" value="1"/>
</dbReference>
<dbReference type="InterPro" id="IPR057661">
    <property type="entry name" value="RsdA/BaiN/AoA(So)_Rossmann"/>
</dbReference>
<dbReference type="OrthoDB" id="9773233at2"/>
<dbReference type="SUPFAM" id="SSF51905">
    <property type="entry name" value="FAD/NAD(P)-binding domain"/>
    <property type="match status" value="1"/>
</dbReference>
<evidence type="ECO:0000256" key="1">
    <source>
        <dbReference type="ARBA" id="ARBA00001974"/>
    </source>
</evidence>
<keyword evidence="7" id="KW-1185">Reference proteome</keyword>
<keyword evidence="3" id="KW-0274">FAD</keyword>
<feature type="domain" description="RsdA/BaiN/AoA(So)-like Rossmann fold-like" evidence="4">
    <location>
        <begin position="3"/>
        <end position="374"/>
    </location>
</feature>
<dbReference type="Proteomes" id="UP000195305">
    <property type="component" value="Unassembled WGS sequence"/>
</dbReference>
<dbReference type="Gene3D" id="1.10.8.260">
    <property type="entry name" value="HI0933 insert domain-like"/>
    <property type="match status" value="1"/>
</dbReference>
<dbReference type="RefSeq" id="WP_087357554.1">
    <property type="nucleotide sequence ID" value="NZ_NFLJ01000009.1"/>
</dbReference>
<protein>
    <submittedName>
        <fullName evidence="6">Aminoacetone oxidase family FAD-binding enzyme</fullName>
    </submittedName>
</protein>
<dbReference type="PANTHER" id="PTHR42887">
    <property type="entry name" value="OS12G0638800 PROTEIN"/>
    <property type="match status" value="1"/>
</dbReference>
<dbReference type="NCBIfam" id="TIGR00275">
    <property type="entry name" value="aminoacetone oxidase family FAD-binding enzyme"/>
    <property type="match status" value="1"/>
</dbReference>
<sequence>MKKIVIVGAGASGVYLSLLLKQQMPQNQIIVLEQNKSPLKKLLATGNGRCNLSNRKMHSQYYQSDQLKMVQSIIQDFDMVEQMQKIGLYCVYQGDLLYPKSEQALSVRNVFMQRSEEAGVVFQYEQEVLQIQRQKHQYLIKTNSQNIIADVIVLAMGSEAGKLSGMNTSRYEILKQMHLKVVEPVPSLVQFYTSPVLKSLKGVRVKGTFSLVENEKCIHQEKGELLFTDYGVSGIAVMQLSSFYQKHHHYQLYIDFFDELSHNQLCQLLSKQSSLFLEGLMNHKIAKAFQKYQYLSIDQLVSLLKHYPLEIKGIREASYAQVMKGGLSLKEVTEDLELKQYPCIYAMGEILNVAGMCGGYNLHFAFASAYRVAKAIERNVYVKNS</sequence>
<feature type="domain" description="RsdA/BaiN/AoA(So)-like insert" evidence="5">
    <location>
        <begin position="185"/>
        <end position="315"/>
    </location>
</feature>
<dbReference type="PANTHER" id="PTHR42887:SF2">
    <property type="entry name" value="OS12G0638800 PROTEIN"/>
    <property type="match status" value="1"/>
</dbReference>
<dbReference type="InterPro" id="IPR004792">
    <property type="entry name" value="BaiN-like"/>
</dbReference>